<name>A0ABS3BQH7_9BACT</name>
<evidence type="ECO:0000313" key="1">
    <source>
        <dbReference type="EMBL" id="MBN7801552.1"/>
    </source>
</evidence>
<proteinExistence type="predicted"/>
<keyword evidence="2" id="KW-1185">Reference proteome</keyword>
<sequence length="102" mass="11819">MPIELEFLPNRWIHAHEEDTPLKLVYRPSTFPLGLSRNRDILEFFADGRVLREGIGYQDGKSFVQAIWTVKEDGRTICIKEENQEITLEITTLVADKMVLSK</sequence>
<organism evidence="1 2">
    <name type="scientific">Algoriphagus aestuariicola</name>
    <dbReference type="NCBI Taxonomy" id="1852016"/>
    <lineage>
        <taxon>Bacteria</taxon>
        <taxon>Pseudomonadati</taxon>
        <taxon>Bacteroidota</taxon>
        <taxon>Cytophagia</taxon>
        <taxon>Cytophagales</taxon>
        <taxon>Cyclobacteriaceae</taxon>
        <taxon>Algoriphagus</taxon>
    </lineage>
</organism>
<comment type="caution">
    <text evidence="1">The sequence shown here is derived from an EMBL/GenBank/DDBJ whole genome shotgun (WGS) entry which is preliminary data.</text>
</comment>
<accession>A0ABS3BQH7</accession>
<dbReference type="Proteomes" id="UP000664698">
    <property type="component" value="Unassembled WGS sequence"/>
</dbReference>
<dbReference type="EMBL" id="JAFKCW010000002">
    <property type="protein sequence ID" value="MBN7801552.1"/>
    <property type="molecule type" value="Genomic_DNA"/>
</dbReference>
<gene>
    <name evidence="1" type="ORF">J0A67_11810</name>
</gene>
<evidence type="ECO:0000313" key="2">
    <source>
        <dbReference type="Proteomes" id="UP000664698"/>
    </source>
</evidence>
<dbReference type="RefSeq" id="WP_206569530.1">
    <property type="nucleotide sequence ID" value="NZ_JAFKCW010000002.1"/>
</dbReference>
<protein>
    <submittedName>
        <fullName evidence="1">Uncharacterized protein</fullName>
    </submittedName>
</protein>
<reference evidence="1 2" key="1">
    <citation type="submission" date="2021-03" db="EMBL/GenBank/DDBJ databases">
        <title>novel species isolated from a fishpond in China.</title>
        <authorList>
            <person name="Lu H."/>
            <person name="Cai Z."/>
        </authorList>
    </citation>
    <scope>NUCLEOTIDE SEQUENCE [LARGE SCALE GENOMIC DNA]</scope>
    <source>
        <strain evidence="1 2">JCM 31546</strain>
    </source>
</reference>